<dbReference type="InterPro" id="IPR011335">
    <property type="entry name" value="Restrct_endonuc-II-like"/>
</dbReference>
<evidence type="ECO:0000256" key="3">
    <source>
        <dbReference type="PROSITE-ProRule" id="PRU00492"/>
    </source>
</evidence>
<dbReference type="Gene3D" id="1.10.150.20">
    <property type="entry name" value="5' to 3' exonuclease, C-terminal subdomain"/>
    <property type="match status" value="1"/>
</dbReference>
<evidence type="ECO:0000313" key="5">
    <source>
        <dbReference type="EMBL" id="AKG91629.1"/>
    </source>
</evidence>
<evidence type="ECO:0000313" key="6">
    <source>
        <dbReference type="Proteomes" id="UP000034723"/>
    </source>
</evidence>
<dbReference type="STRING" id="113653.GAH_01049"/>
<dbReference type="RefSeq" id="WP_048095106.1">
    <property type="nucleotide sequence ID" value="NZ_CP011267.1"/>
</dbReference>
<dbReference type="GeneID" id="24803623"/>
<dbReference type="GO" id="GO:0005524">
    <property type="term" value="F:ATP binding"/>
    <property type="evidence" value="ECO:0007669"/>
    <property type="project" value="UniProtKB-UniRule"/>
</dbReference>
<evidence type="ECO:0000256" key="2">
    <source>
        <dbReference type="ARBA" id="ARBA00022840"/>
    </source>
</evidence>
<dbReference type="Pfam" id="PF03477">
    <property type="entry name" value="ATP-cone"/>
    <property type="match status" value="1"/>
</dbReference>
<dbReference type="OrthoDB" id="106159at2157"/>
<dbReference type="Pfam" id="PF22357">
    <property type="entry name" value="AF1548-like_C"/>
    <property type="match status" value="1"/>
</dbReference>
<keyword evidence="2 3" id="KW-0067">ATP-binding</keyword>
<keyword evidence="6" id="KW-1185">Reference proteome</keyword>
<dbReference type="InterPro" id="IPR011856">
    <property type="entry name" value="tRNA_endonuc-like_dom_sf"/>
</dbReference>
<dbReference type="PATRIC" id="fig|113653.22.peg.1045"/>
<dbReference type="SUPFAM" id="SSF52980">
    <property type="entry name" value="Restriction endonuclease-like"/>
    <property type="match status" value="1"/>
</dbReference>
<dbReference type="Gene3D" id="3.40.1350.10">
    <property type="match status" value="1"/>
</dbReference>
<dbReference type="CDD" id="cd22308">
    <property type="entry name" value="Af1548-like"/>
    <property type="match status" value="1"/>
</dbReference>
<dbReference type="GO" id="GO:0004519">
    <property type="term" value="F:endonuclease activity"/>
    <property type="evidence" value="ECO:0007669"/>
    <property type="project" value="UniProtKB-KW"/>
</dbReference>
<keyword evidence="5" id="KW-0255">Endonuclease</keyword>
<evidence type="ECO:0000259" key="4">
    <source>
        <dbReference type="PROSITE" id="PS51161"/>
    </source>
</evidence>
<dbReference type="InterPro" id="IPR010995">
    <property type="entry name" value="DNA_repair_Rad51/TF_NusA_a-hlx"/>
</dbReference>
<dbReference type="InterPro" id="IPR007560">
    <property type="entry name" value="Restrct_endonuc_IV_Mrr"/>
</dbReference>
<reference evidence="5 6" key="1">
    <citation type="submission" date="2015-04" db="EMBL/GenBank/DDBJ databases">
        <title>The complete genome sequence of the hyperthermophilic, obligate iron-reducing archaeon Geoglobus ahangari strain 234T.</title>
        <authorList>
            <person name="Manzella M.P."/>
            <person name="Holmes D.E."/>
            <person name="Rocheleau J.M."/>
            <person name="Chung A."/>
            <person name="Reguera G."/>
            <person name="Kashefi K."/>
        </authorList>
    </citation>
    <scope>NUCLEOTIDE SEQUENCE [LARGE SCALE GENOMIC DNA]</scope>
    <source>
        <strain evidence="5 6">234</strain>
    </source>
</reference>
<dbReference type="KEGG" id="gah:GAH_01049"/>
<dbReference type="EMBL" id="CP011267">
    <property type="protein sequence ID" value="AKG91629.1"/>
    <property type="molecule type" value="Genomic_DNA"/>
</dbReference>
<dbReference type="GO" id="GO:0003677">
    <property type="term" value="F:DNA binding"/>
    <property type="evidence" value="ECO:0007669"/>
    <property type="project" value="InterPro"/>
</dbReference>
<dbReference type="HOGENOM" id="CLU_086368_0_0_2"/>
<keyword evidence="5" id="KW-0378">Hydrolase</keyword>
<feature type="domain" description="ATP-cone" evidence="4">
    <location>
        <begin position="4"/>
        <end position="109"/>
    </location>
</feature>
<evidence type="ECO:0000256" key="1">
    <source>
        <dbReference type="ARBA" id="ARBA00022741"/>
    </source>
</evidence>
<proteinExistence type="predicted"/>
<dbReference type="Pfam" id="PF04471">
    <property type="entry name" value="Mrr_cat"/>
    <property type="match status" value="1"/>
</dbReference>
<dbReference type="InterPro" id="IPR005144">
    <property type="entry name" value="ATP-cone_dom"/>
</dbReference>
<dbReference type="InParanoid" id="A0A0F7IFI2"/>
<sequence>MREIYVRKRDGRVEKFSPEKVRRTLLKAGASRDVTERIIRELERRIYSGITTDEILSIVLDLLYRYETGSGARYDLKRSMFRLGPAGFEFEKFVARLLEEYGFRTRTNVIVEGECVEHEIDVIAEKDGKSYLIECKFHSFPAYTGLKEVMYTYARFLDVGRFDAVWLITNTKFSDEAKRYGECRGVRLTGWKYPEGEGIERMLERKNLYPVTLLRIEKETLDRLVNARVVFCRDVVASGVRGLKKIGLSEREARRVLKEAREILRNTS</sequence>
<name>A0A0F7IFI2_9EURY</name>
<dbReference type="Proteomes" id="UP000034723">
    <property type="component" value="Chromosome"/>
</dbReference>
<dbReference type="InterPro" id="IPR054374">
    <property type="entry name" value="AF1548-like_C"/>
</dbReference>
<protein>
    <submittedName>
        <fullName evidence="5">Restriction endonuclease/ATP cone domain</fullName>
    </submittedName>
</protein>
<keyword evidence="5" id="KW-0540">Nuclease</keyword>
<dbReference type="SUPFAM" id="SSF47794">
    <property type="entry name" value="Rad51 N-terminal domain-like"/>
    <property type="match status" value="1"/>
</dbReference>
<dbReference type="GO" id="GO:0009307">
    <property type="term" value="P:DNA restriction-modification system"/>
    <property type="evidence" value="ECO:0007669"/>
    <property type="project" value="InterPro"/>
</dbReference>
<keyword evidence="1 3" id="KW-0547">Nucleotide-binding</keyword>
<dbReference type="AlphaFoldDB" id="A0A0F7IFI2"/>
<organism evidence="5 6">
    <name type="scientific">Geoglobus ahangari</name>
    <dbReference type="NCBI Taxonomy" id="113653"/>
    <lineage>
        <taxon>Archaea</taxon>
        <taxon>Methanobacteriati</taxon>
        <taxon>Methanobacteriota</taxon>
        <taxon>Archaeoglobi</taxon>
        <taxon>Archaeoglobales</taxon>
        <taxon>Archaeoglobaceae</taxon>
        <taxon>Geoglobus</taxon>
    </lineage>
</organism>
<gene>
    <name evidence="5" type="ORF">GAH_01049</name>
</gene>
<accession>A0A0F7IFI2</accession>
<dbReference type="PROSITE" id="PS51161">
    <property type="entry name" value="ATP_CONE"/>
    <property type="match status" value="1"/>
</dbReference>